<dbReference type="Proteomes" id="UP000239001">
    <property type="component" value="Unassembled WGS sequence"/>
</dbReference>
<proteinExistence type="predicted"/>
<name>A0A2T1M006_9CHRO</name>
<accession>A0A2T1M006</accession>
<dbReference type="AlphaFoldDB" id="A0A2T1M006"/>
<gene>
    <name evidence="1" type="ORF">C7H19_08020</name>
</gene>
<sequence>MENKKPEFSIVDQDQSVISLITELHNYFRDLQSYYKIARGKLTDELEVTHDQAKMQELHDQLHEINQKMEYYHILNNAISTVDVIVHTEVMVSELNPPKIEK</sequence>
<protein>
    <submittedName>
        <fullName evidence="1">Uncharacterized protein</fullName>
    </submittedName>
</protein>
<reference evidence="1 2" key="1">
    <citation type="submission" date="2018-03" db="EMBL/GenBank/DDBJ databases">
        <title>The ancient ancestry and fast evolution of plastids.</title>
        <authorList>
            <person name="Moore K.R."/>
            <person name="Magnabosco C."/>
            <person name="Momper L."/>
            <person name="Gold D.A."/>
            <person name="Bosak T."/>
            <person name="Fournier G.P."/>
        </authorList>
    </citation>
    <scope>NUCLEOTIDE SEQUENCE [LARGE SCALE GENOMIC DNA]</scope>
    <source>
        <strain evidence="1 2">CCALA 016</strain>
    </source>
</reference>
<evidence type="ECO:0000313" key="1">
    <source>
        <dbReference type="EMBL" id="PSF37915.1"/>
    </source>
</evidence>
<reference evidence="1 2" key="2">
    <citation type="submission" date="2018-03" db="EMBL/GenBank/DDBJ databases">
        <authorList>
            <person name="Keele B.F."/>
        </authorList>
    </citation>
    <scope>NUCLEOTIDE SEQUENCE [LARGE SCALE GENOMIC DNA]</scope>
    <source>
        <strain evidence="1 2">CCALA 016</strain>
    </source>
</reference>
<evidence type="ECO:0000313" key="2">
    <source>
        <dbReference type="Proteomes" id="UP000239001"/>
    </source>
</evidence>
<keyword evidence="2" id="KW-1185">Reference proteome</keyword>
<dbReference type="RefSeq" id="WP_106456356.1">
    <property type="nucleotide sequence ID" value="NZ_PXOH01000006.1"/>
</dbReference>
<comment type="caution">
    <text evidence="1">The sequence shown here is derived from an EMBL/GenBank/DDBJ whole genome shotgun (WGS) entry which is preliminary data.</text>
</comment>
<dbReference type="EMBL" id="PXOH01000006">
    <property type="protein sequence ID" value="PSF37915.1"/>
    <property type="molecule type" value="Genomic_DNA"/>
</dbReference>
<dbReference type="OrthoDB" id="427877at2"/>
<organism evidence="1 2">
    <name type="scientific">Aphanothece hegewaldii CCALA 016</name>
    <dbReference type="NCBI Taxonomy" id="2107694"/>
    <lineage>
        <taxon>Bacteria</taxon>
        <taxon>Bacillati</taxon>
        <taxon>Cyanobacteriota</taxon>
        <taxon>Cyanophyceae</taxon>
        <taxon>Oscillatoriophycideae</taxon>
        <taxon>Chroococcales</taxon>
        <taxon>Aphanothecaceae</taxon>
        <taxon>Aphanothece</taxon>
    </lineage>
</organism>